<dbReference type="Gene3D" id="1.10.10.10">
    <property type="entry name" value="Winged helix-like DNA-binding domain superfamily/Winged helix DNA-binding domain"/>
    <property type="match status" value="1"/>
</dbReference>
<dbReference type="GO" id="GO:0005096">
    <property type="term" value="F:GTPase activator activity"/>
    <property type="evidence" value="ECO:0007669"/>
    <property type="project" value="InterPro"/>
</dbReference>
<accession>A0A1X6NAL5</accession>
<dbReference type="GO" id="GO:0005774">
    <property type="term" value="C:vacuolar membrane"/>
    <property type="evidence" value="ECO:0007669"/>
    <property type="project" value="UniProtKB-SubCell"/>
</dbReference>
<keyword evidence="7" id="KW-1185">Reference proteome</keyword>
<evidence type="ECO:0000313" key="6">
    <source>
        <dbReference type="EMBL" id="OSX65685.1"/>
    </source>
</evidence>
<evidence type="ECO:0000313" key="7">
    <source>
        <dbReference type="Proteomes" id="UP000194127"/>
    </source>
</evidence>
<dbReference type="InterPro" id="IPR036390">
    <property type="entry name" value="WH_DNA-bd_sf"/>
</dbReference>
<evidence type="ECO:0000256" key="1">
    <source>
        <dbReference type="ARBA" id="ARBA00004148"/>
    </source>
</evidence>
<dbReference type="InterPro" id="IPR036388">
    <property type="entry name" value="WH-like_DNA-bd_sf"/>
</dbReference>
<comment type="subcellular location">
    <subcellularLocation>
        <location evidence="1">Vacuole membrane</location>
        <topology evidence="1">Peripheral membrane protein</topology>
    </subcellularLocation>
</comment>
<dbReference type="Pfam" id="PF00610">
    <property type="entry name" value="DEP"/>
    <property type="match status" value="1"/>
</dbReference>
<dbReference type="Proteomes" id="UP000194127">
    <property type="component" value="Unassembled WGS sequence"/>
</dbReference>
<dbReference type="AlphaFoldDB" id="A0A1X6NAL5"/>
<protein>
    <recommendedName>
        <fullName evidence="3">Vacuolar membrane-associated protein IML1</fullName>
    </recommendedName>
    <alternativeName>
        <fullName evidence="4">Vacuolar membrane-associated protein iml1</fullName>
    </alternativeName>
</protein>
<comment type="similarity">
    <text evidence="2">Belongs to the IML1 family.</text>
</comment>
<evidence type="ECO:0000256" key="3">
    <source>
        <dbReference type="ARBA" id="ARBA00018529"/>
    </source>
</evidence>
<dbReference type="InterPro" id="IPR027244">
    <property type="entry name" value="IML1"/>
</dbReference>
<dbReference type="SMART" id="SM00049">
    <property type="entry name" value="DEP"/>
    <property type="match status" value="1"/>
</dbReference>
<evidence type="ECO:0000256" key="2">
    <source>
        <dbReference type="ARBA" id="ARBA00005643"/>
    </source>
</evidence>
<dbReference type="SUPFAM" id="SSF46785">
    <property type="entry name" value="Winged helix' DNA-binding domain"/>
    <property type="match status" value="1"/>
</dbReference>
<dbReference type="PANTHER" id="PTHR13179">
    <property type="entry name" value="DEP DOMAIN CONTAINING PROTEIN 5"/>
    <property type="match status" value="1"/>
</dbReference>
<dbReference type="GO" id="GO:1904262">
    <property type="term" value="P:negative regulation of TORC1 signaling"/>
    <property type="evidence" value="ECO:0007669"/>
    <property type="project" value="TreeGrafter"/>
</dbReference>
<dbReference type="GO" id="GO:1990130">
    <property type="term" value="C:GATOR1 complex"/>
    <property type="evidence" value="ECO:0007669"/>
    <property type="project" value="TreeGrafter"/>
</dbReference>
<dbReference type="OrthoDB" id="39497at2759"/>
<proteinExistence type="inferred from homology"/>
<feature type="non-terminal residue" evidence="6">
    <location>
        <position position="204"/>
    </location>
</feature>
<dbReference type="InterPro" id="IPR000591">
    <property type="entry name" value="DEP_dom"/>
</dbReference>
<dbReference type="GeneID" id="36328434"/>
<organism evidence="6 7">
    <name type="scientific">Postia placenta MAD-698-R-SB12</name>
    <dbReference type="NCBI Taxonomy" id="670580"/>
    <lineage>
        <taxon>Eukaryota</taxon>
        <taxon>Fungi</taxon>
        <taxon>Dikarya</taxon>
        <taxon>Basidiomycota</taxon>
        <taxon>Agaricomycotina</taxon>
        <taxon>Agaricomycetes</taxon>
        <taxon>Polyporales</taxon>
        <taxon>Adustoporiaceae</taxon>
        <taxon>Rhodonia</taxon>
    </lineage>
</organism>
<dbReference type="GO" id="GO:0010508">
    <property type="term" value="P:positive regulation of autophagy"/>
    <property type="evidence" value="ECO:0007669"/>
    <property type="project" value="TreeGrafter"/>
</dbReference>
<name>A0A1X6NAL5_9APHY</name>
<dbReference type="PROSITE" id="PS50186">
    <property type="entry name" value="DEP"/>
    <property type="match status" value="1"/>
</dbReference>
<feature type="non-terminal residue" evidence="6">
    <location>
        <position position="1"/>
    </location>
</feature>
<sequence>PDERVTQAPPVRFLTTDLDPAACVRDESLMAELDEIHAAGPLRKKVKSDRMIAGMSLSAIVKAMREEGGVPIKDYSWHGRKYANSFKGHDFVSWLVREFRDVSSREEGTKWGASLQEQGLFDHGRQQHGFLDGHYFYILAPEYLAPPTTPRTVWGPFRSRHVSGEESSIKPMTPLEMSSASTPKAKKRLILSQSMVIDVDPNKV</sequence>
<evidence type="ECO:0000256" key="4">
    <source>
        <dbReference type="ARBA" id="ARBA00021881"/>
    </source>
</evidence>
<gene>
    <name evidence="6" type="ORF">POSPLADRAFT_1117355</name>
</gene>
<evidence type="ECO:0000259" key="5">
    <source>
        <dbReference type="PROSITE" id="PS50186"/>
    </source>
</evidence>
<dbReference type="PANTHER" id="PTHR13179:SF8">
    <property type="entry name" value="GATOR COMPLEX PROTEIN DEPDC5"/>
    <property type="match status" value="1"/>
</dbReference>
<dbReference type="STRING" id="670580.A0A1X6NAL5"/>
<dbReference type="CDD" id="cd04449">
    <property type="entry name" value="DEP_DEPDC5-like"/>
    <property type="match status" value="1"/>
</dbReference>
<dbReference type="GO" id="GO:0035556">
    <property type="term" value="P:intracellular signal transduction"/>
    <property type="evidence" value="ECO:0007669"/>
    <property type="project" value="InterPro"/>
</dbReference>
<dbReference type="RefSeq" id="XP_024342479.1">
    <property type="nucleotide sequence ID" value="XM_024483485.1"/>
</dbReference>
<dbReference type="EMBL" id="KZ110593">
    <property type="protein sequence ID" value="OSX65685.1"/>
    <property type="molecule type" value="Genomic_DNA"/>
</dbReference>
<feature type="domain" description="DEP" evidence="5">
    <location>
        <begin position="66"/>
        <end position="141"/>
    </location>
</feature>
<reference evidence="6 7" key="1">
    <citation type="submission" date="2017-04" db="EMBL/GenBank/DDBJ databases">
        <title>Genome Sequence of the Model Brown-Rot Fungus Postia placenta SB12.</title>
        <authorList>
            <consortium name="DOE Joint Genome Institute"/>
            <person name="Gaskell J."/>
            <person name="Kersten P."/>
            <person name="Larrondo L.F."/>
            <person name="Canessa P."/>
            <person name="Martinez D."/>
            <person name="Hibbett D."/>
            <person name="Schmoll M."/>
            <person name="Kubicek C.P."/>
            <person name="Martinez A.T."/>
            <person name="Yadav J."/>
            <person name="Master E."/>
            <person name="Magnuson J.K."/>
            <person name="James T."/>
            <person name="Yaver D."/>
            <person name="Berka R."/>
            <person name="Labutti K."/>
            <person name="Lipzen A."/>
            <person name="Aerts A."/>
            <person name="Barry K."/>
            <person name="Henrissat B."/>
            <person name="Blanchette R."/>
            <person name="Grigoriev I."/>
            <person name="Cullen D."/>
        </authorList>
    </citation>
    <scope>NUCLEOTIDE SEQUENCE [LARGE SCALE GENOMIC DNA]</scope>
    <source>
        <strain evidence="6 7">MAD-698-R-SB12</strain>
    </source>
</reference>